<feature type="domain" description="PKD" evidence="7">
    <location>
        <begin position="768"/>
        <end position="816"/>
    </location>
</feature>
<dbReference type="PROSITE" id="PS51212">
    <property type="entry name" value="WSC"/>
    <property type="match status" value="1"/>
</dbReference>
<feature type="domain" description="PKD" evidence="7">
    <location>
        <begin position="935"/>
        <end position="989"/>
    </location>
</feature>
<feature type="chain" id="PRO_5002714706" evidence="6">
    <location>
        <begin position="23"/>
        <end position="1252"/>
    </location>
</feature>
<evidence type="ECO:0000256" key="3">
    <source>
        <dbReference type="ARBA" id="ARBA00022737"/>
    </source>
</evidence>
<dbReference type="Pfam" id="PF01822">
    <property type="entry name" value="WSC"/>
    <property type="match status" value="1"/>
</dbReference>
<feature type="domain" description="PKD" evidence="7">
    <location>
        <begin position="658"/>
        <end position="730"/>
    </location>
</feature>
<reference evidence="9 10" key="1">
    <citation type="journal article" date="2007" name="Science">
        <title>Sea anemone genome reveals ancestral eumetazoan gene repertoire and genomic organization.</title>
        <authorList>
            <person name="Putnam N.H."/>
            <person name="Srivastava M."/>
            <person name="Hellsten U."/>
            <person name="Dirks B."/>
            <person name="Chapman J."/>
            <person name="Salamov A."/>
            <person name="Terry A."/>
            <person name="Shapiro H."/>
            <person name="Lindquist E."/>
            <person name="Kapitonov V.V."/>
            <person name="Jurka J."/>
            <person name="Genikhovich G."/>
            <person name="Grigoriev I.V."/>
            <person name="Lucas S.M."/>
            <person name="Steele R.E."/>
            <person name="Finnerty J.R."/>
            <person name="Technau U."/>
            <person name="Martindale M.Q."/>
            <person name="Rokhsar D.S."/>
        </authorList>
    </citation>
    <scope>NUCLEOTIDE SEQUENCE [LARGE SCALE GENOMIC DNA]</scope>
    <source>
        <strain evidence="10">CH2 X CH6</strain>
    </source>
</reference>
<feature type="domain" description="PKD" evidence="7">
    <location>
        <begin position="176"/>
        <end position="228"/>
    </location>
</feature>
<evidence type="ECO:0000256" key="4">
    <source>
        <dbReference type="ARBA" id="ARBA00022989"/>
    </source>
</evidence>
<dbReference type="EMBL" id="DS469859">
    <property type="protein sequence ID" value="EDO31944.1"/>
    <property type="molecule type" value="Genomic_DNA"/>
</dbReference>
<dbReference type="OMA" id="CLDRQSQ"/>
<keyword evidence="5" id="KW-0472">Membrane</keyword>
<feature type="domain" description="PKD" evidence="7">
    <location>
        <begin position="577"/>
        <end position="630"/>
    </location>
</feature>
<proteinExistence type="predicted"/>
<dbReference type="InterPro" id="IPR035986">
    <property type="entry name" value="PKD_dom_sf"/>
</dbReference>
<keyword evidence="4" id="KW-1133">Transmembrane helix</keyword>
<dbReference type="Gene3D" id="2.60.40.10">
    <property type="entry name" value="Immunoglobulins"/>
    <property type="match status" value="6"/>
</dbReference>
<evidence type="ECO:0000313" key="10">
    <source>
        <dbReference type="Proteomes" id="UP000001593"/>
    </source>
</evidence>
<dbReference type="PhylomeDB" id="A7SWF8"/>
<keyword evidence="6" id="KW-0732">Signal</keyword>
<protein>
    <submittedName>
        <fullName evidence="9">Uncharacterized protein</fullName>
    </submittedName>
</protein>
<dbReference type="SMART" id="SM00089">
    <property type="entry name" value="PKD"/>
    <property type="match status" value="6"/>
</dbReference>
<comment type="subcellular location">
    <subcellularLocation>
        <location evidence="1">Membrane</location>
        <topology evidence="1">Multi-pass membrane protein</topology>
    </subcellularLocation>
</comment>
<evidence type="ECO:0000256" key="1">
    <source>
        <dbReference type="ARBA" id="ARBA00004141"/>
    </source>
</evidence>
<evidence type="ECO:0000313" key="9">
    <source>
        <dbReference type="EMBL" id="EDO31944.1"/>
    </source>
</evidence>
<dbReference type="Proteomes" id="UP000001593">
    <property type="component" value="Unassembled WGS sequence"/>
</dbReference>
<evidence type="ECO:0000256" key="6">
    <source>
        <dbReference type="SAM" id="SignalP"/>
    </source>
</evidence>
<feature type="domain" description="PKD" evidence="7">
    <location>
        <begin position="853"/>
        <end position="911"/>
    </location>
</feature>
<evidence type="ECO:0000259" key="8">
    <source>
        <dbReference type="PROSITE" id="PS51212"/>
    </source>
</evidence>
<dbReference type="PANTHER" id="PTHR46730:SF4">
    <property type="entry name" value="POLYCYSTIC KIDNEY DISEASE PROTEIN 1-LIKE 1"/>
    <property type="match status" value="1"/>
</dbReference>
<feature type="domain" description="WSC" evidence="8">
    <location>
        <begin position="48"/>
        <end position="148"/>
    </location>
</feature>
<dbReference type="InterPro" id="IPR013783">
    <property type="entry name" value="Ig-like_fold"/>
</dbReference>
<dbReference type="CDD" id="cd00146">
    <property type="entry name" value="PKD"/>
    <property type="match status" value="4"/>
</dbReference>
<keyword evidence="3" id="KW-0677">Repeat</keyword>
<dbReference type="InterPro" id="IPR000601">
    <property type="entry name" value="PKD_dom"/>
</dbReference>
<keyword evidence="2" id="KW-0812">Transmembrane</keyword>
<accession>A7SWF8</accession>
<dbReference type="PANTHER" id="PTHR46730">
    <property type="entry name" value="POLYCYSTIN-1"/>
    <property type="match status" value="1"/>
</dbReference>
<dbReference type="HOGENOM" id="CLU_265671_0_0_1"/>
<dbReference type="AlphaFoldDB" id="A7SWF8"/>
<dbReference type="InParanoid" id="A7SWF8"/>
<dbReference type="SUPFAM" id="SSF49299">
    <property type="entry name" value="PKD domain"/>
    <property type="match status" value="7"/>
</dbReference>
<organism evidence="9 10">
    <name type="scientific">Nematostella vectensis</name>
    <name type="common">Starlet sea anemone</name>
    <dbReference type="NCBI Taxonomy" id="45351"/>
    <lineage>
        <taxon>Eukaryota</taxon>
        <taxon>Metazoa</taxon>
        <taxon>Cnidaria</taxon>
        <taxon>Anthozoa</taxon>
        <taxon>Hexacorallia</taxon>
        <taxon>Actiniaria</taxon>
        <taxon>Edwardsiidae</taxon>
        <taxon>Nematostella</taxon>
    </lineage>
</organism>
<dbReference type="InterPro" id="IPR002889">
    <property type="entry name" value="WSC_carb-bd"/>
</dbReference>
<dbReference type="InterPro" id="IPR022409">
    <property type="entry name" value="PKD/Chitinase_dom"/>
</dbReference>
<sequence length="1252" mass="138289">MTTKRYLCVLLCLTSYLTYSSGMMTQVRKEAIGMILISWLAKTSLQGSKEYLGCFTESEESRVFSSGPGDYDPHDISPIRCLEQCGIKYKYAALQDGRLCLCSNTLPGTPKLDDSECNTPCPGSSKWPPSEHYLKCGGPLKNSVYNAGERILGFTLQKIESLNILEPVNIHGGITNGINVSYVFDLGDGTLVTKPSSEPKARHIYDKPGSYVVTATASNIISGEVVASEVYNVDDPRNNIRLTCPRAAEVGQIVECNGTMDRGSRVNSTFVFSDGRTDRMSISSRYYSAGTIVPRGNDSSVIPVLNTPGTILIPAYEFQHDGQVTHWDFEIVEKGTIKLMILRPECSAGEEYCTSTRSCKISSSSCLPLKQKKCSSDEMFCMIQKRCVSNAYTTTQDANNNPVKVYTSSSTCPIQAPYQWSEPRADYRILFVQEISLETIGHHISAIPLAQQPFVKEGDILGWLPVTGYLAYKSVADHEGASFEYSSGVSAVNDKLLRSGSTTLHQKHFVFAAHYAHVAKFVVRNRFGTPGLKSLTSNITEPLYLYIDYPIRNVTFEASKFANTNDSVEFLVPEHPGTNTTYFWDFGNGESLYTHLPSISYAFPTEGVFYVSLRAENSISHTVLTFPISIFDPILEFEYKSPIKANALGTETLIEWKTSRGTNITFVVDFGDATPRYSAVTTLSGGRAVDTRHTYSAVGNYTVTVYAFNRVGPNITIVSYAVVEVPLEGLEFSVPNPHITKNIYLAAGDTMTVSRHYQKGTNIKCSCDFRDGTPPVLTTSQDMSHTYTNAGTYHVEITCFNDVNSITKPLNGTVVVQELQAITGLTVLTSATKFGTRSELLLEMATGSVFVCEWDFGDGNKTSTDFSFMGQTMYYTYVAVDTYNVAVTCTNRVGSVTARAVAPVDIPIDGVIISNNKRYIKVGEPVRLDVTVQKGTRMLYTVSYGDASTGSLSRDAAKAPSLADHESFTHAYATDGSYTVKVNVSNSYGWKEETLGETIMAQYPVEGIILRSNSPVRLSSGNVTYFISVLEGANPPTGAYAVWSFGDNSPVTTPEPIYDLRQKTYMRSHRFMINNTFTTTVNISNQVSHEDPVGNVSLSSQLPTYYREPTVFNFQVTSRGSQSCLKLSLGDNNGAIFGQRHCRPSVMVANVTFIPVPENQTSFNYSYMYIYRGNYSVELTLWNFVSSQSVVWPIEIADLPCDYPIVRIDSEGTKTSPRKVKKSEPLVLPADVRYKCPVGKRIIFSWKAYEVL</sequence>
<gene>
    <name evidence="9" type="ORF">NEMVEDRAFT_v1g218539</name>
</gene>
<evidence type="ECO:0000256" key="2">
    <source>
        <dbReference type="ARBA" id="ARBA00022692"/>
    </source>
</evidence>
<evidence type="ECO:0000256" key="5">
    <source>
        <dbReference type="ARBA" id="ARBA00023136"/>
    </source>
</evidence>
<dbReference type="SMART" id="SM00321">
    <property type="entry name" value="WSC"/>
    <property type="match status" value="1"/>
</dbReference>
<dbReference type="PROSITE" id="PS50093">
    <property type="entry name" value="PKD"/>
    <property type="match status" value="6"/>
</dbReference>
<keyword evidence="10" id="KW-1185">Reference proteome</keyword>
<evidence type="ECO:0000259" key="7">
    <source>
        <dbReference type="PROSITE" id="PS50093"/>
    </source>
</evidence>
<dbReference type="Pfam" id="PF00801">
    <property type="entry name" value="PKD"/>
    <property type="match status" value="6"/>
</dbReference>
<dbReference type="GO" id="GO:0016020">
    <property type="term" value="C:membrane"/>
    <property type="evidence" value="ECO:0007669"/>
    <property type="project" value="UniProtKB-SubCell"/>
</dbReference>
<name>A7SWF8_NEMVE</name>
<feature type="signal peptide" evidence="6">
    <location>
        <begin position="1"/>
        <end position="22"/>
    </location>
</feature>
<dbReference type="eggNOG" id="KOG3599">
    <property type="taxonomic scope" value="Eukaryota"/>
</dbReference>